<evidence type="ECO:0000256" key="8">
    <source>
        <dbReference type="ARBA" id="ARBA00031155"/>
    </source>
</evidence>
<evidence type="ECO:0000256" key="5">
    <source>
        <dbReference type="ARBA" id="ARBA00022643"/>
    </source>
</evidence>
<name>A0ABT4J0U4_9RHOB</name>
<dbReference type="InterPro" id="IPR004136">
    <property type="entry name" value="NMO"/>
</dbReference>
<evidence type="ECO:0000256" key="1">
    <source>
        <dbReference type="ARBA" id="ARBA00001917"/>
    </source>
</evidence>
<accession>A0ABT4J0U4</accession>
<dbReference type="Gene3D" id="3.20.20.70">
    <property type="entry name" value="Aldolase class I"/>
    <property type="match status" value="1"/>
</dbReference>
<dbReference type="PANTHER" id="PTHR42747:SF3">
    <property type="entry name" value="NITRONATE MONOOXYGENASE-RELATED"/>
    <property type="match status" value="1"/>
</dbReference>
<evidence type="ECO:0000256" key="6">
    <source>
        <dbReference type="ARBA" id="ARBA00023002"/>
    </source>
</evidence>
<keyword evidence="3" id="KW-0216">Detoxification</keyword>
<evidence type="ECO:0000256" key="9">
    <source>
        <dbReference type="ARBA" id="ARBA00049401"/>
    </source>
</evidence>
<dbReference type="Pfam" id="PF03060">
    <property type="entry name" value="NMO"/>
    <property type="match status" value="1"/>
</dbReference>
<evidence type="ECO:0000256" key="4">
    <source>
        <dbReference type="ARBA" id="ARBA00022630"/>
    </source>
</evidence>
<evidence type="ECO:0000313" key="10">
    <source>
        <dbReference type="EMBL" id="MCZ0960008.1"/>
    </source>
</evidence>
<keyword evidence="11" id="KW-1185">Reference proteome</keyword>
<comment type="similarity">
    <text evidence="2">Belongs to the nitronate monooxygenase family. NMO class I subfamily.</text>
</comment>
<dbReference type="EMBL" id="JAPTYD010000001">
    <property type="protein sequence ID" value="MCZ0960008.1"/>
    <property type="molecule type" value="Genomic_DNA"/>
</dbReference>
<reference evidence="10" key="1">
    <citation type="submission" date="2022-12" db="EMBL/GenBank/DDBJ databases">
        <title>Paracoccus sp. EF6 isolated from a lake water.</title>
        <authorList>
            <person name="Liu H."/>
        </authorList>
    </citation>
    <scope>NUCLEOTIDE SEQUENCE</scope>
    <source>
        <strain evidence="10">EF6</strain>
    </source>
</reference>
<dbReference type="Proteomes" id="UP001149822">
    <property type="component" value="Unassembled WGS sequence"/>
</dbReference>
<organism evidence="10 11">
    <name type="scientific">Paracoccus benzoatiresistens</name>
    <dbReference type="NCBI Taxonomy" id="2997341"/>
    <lineage>
        <taxon>Bacteria</taxon>
        <taxon>Pseudomonadati</taxon>
        <taxon>Pseudomonadota</taxon>
        <taxon>Alphaproteobacteria</taxon>
        <taxon>Rhodobacterales</taxon>
        <taxon>Paracoccaceae</taxon>
        <taxon>Paracoccus</taxon>
    </lineage>
</organism>
<keyword evidence="5" id="KW-0288">FMN</keyword>
<keyword evidence="6" id="KW-0560">Oxidoreductase</keyword>
<proteinExistence type="inferred from homology"/>
<evidence type="ECO:0000256" key="7">
    <source>
        <dbReference type="ARBA" id="ARBA00023033"/>
    </source>
</evidence>
<keyword evidence="7 10" id="KW-0503">Monooxygenase</keyword>
<evidence type="ECO:0000313" key="11">
    <source>
        <dbReference type="Proteomes" id="UP001149822"/>
    </source>
</evidence>
<sequence>MIMFDQLTHRVVQAPMAGTSTPELAVAVCNAGGLGFVALGALDAQGAGRAIRAVRQGTGRTFGVNLFCHVPARRDARREAGWIDALRPVFHRFGAEPPDGLSEIYPSFRGNDDMLSVLLAERPDIVGCHFGLPAPDQIAALKAAGCKLWATATSVAEGRAIRQAGFDVIVAQGWEAGGHRGIFDPDGPDGRLDHAALVRALLPVGLPVVAAGAIMDRAAARAAMDAGAAAVQCGTAFLRAPEAATSAPHRAALSGGQTVMTRAISGRPARCLVNDFSGIDDAAAADYPLAYDIGKALNAAALARGHTGYGAFWAGTGAAVSVARPAAETVAAISP</sequence>
<evidence type="ECO:0000256" key="3">
    <source>
        <dbReference type="ARBA" id="ARBA00022575"/>
    </source>
</evidence>
<dbReference type="PANTHER" id="PTHR42747">
    <property type="entry name" value="NITRONATE MONOOXYGENASE-RELATED"/>
    <property type="match status" value="1"/>
</dbReference>
<evidence type="ECO:0000256" key="2">
    <source>
        <dbReference type="ARBA" id="ARBA00009881"/>
    </source>
</evidence>
<keyword evidence="4" id="KW-0285">Flavoprotein</keyword>
<comment type="caution">
    <text evidence="10">The sequence shown here is derived from an EMBL/GenBank/DDBJ whole genome shotgun (WGS) entry which is preliminary data.</text>
</comment>
<dbReference type="GO" id="GO:0004497">
    <property type="term" value="F:monooxygenase activity"/>
    <property type="evidence" value="ECO:0007669"/>
    <property type="project" value="UniProtKB-KW"/>
</dbReference>
<comment type="cofactor">
    <cofactor evidence="1">
        <name>FMN</name>
        <dbReference type="ChEBI" id="CHEBI:58210"/>
    </cofactor>
</comment>
<dbReference type="SUPFAM" id="SSF51412">
    <property type="entry name" value="Inosine monophosphate dehydrogenase (IMPDH)"/>
    <property type="match status" value="1"/>
</dbReference>
<gene>
    <name evidence="10" type="ORF">OU682_00070</name>
</gene>
<protein>
    <recommendedName>
        <fullName evidence="8">Propionate 3-nitronate monooxygenase</fullName>
    </recommendedName>
</protein>
<comment type="catalytic activity">
    <reaction evidence="9">
        <text>3 propionate 3-nitronate + 3 O2 + H2O = 3 3-oxopropanoate + 2 nitrate + nitrite + H2O2 + 3 H(+)</text>
        <dbReference type="Rhea" id="RHEA:57332"/>
        <dbReference type="ChEBI" id="CHEBI:15377"/>
        <dbReference type="ChEBI" id="CHEBI:15378"/>
        <dbReference type="ChEBI" id="CHEBI:15379"/>
        <dbReference type="ChEBI" id="CHEBI:16240"/>
        <dbReference type="ChEBI" id="CHEBI:16301"/>
        <dbReference type="ChEBI" id="CHEBI:17632"/>
        <dbReference type="ChEBI" id="CHEBI:33190"/>
        <dbReference type="ChEBI" id="CHEBI:136067"/>
    </reaction>
</comment>
<dbReference type="InterPro" id="IPR013785">
    <property type="entry name" value="Aldolase_TIM"/>
</dbReference>
<dbReference type="CDD" id="cd04730">
    <property type="entry name" value="NPD_like"/>
    <property type="match status" value="1"/>
</dbReference>